<dbReference type="Proteomes" id="UP000298327">
    <property type="component" value="Unassembled WGS sequence"/>
</dbReference>
<dbReference type="InterPro" id="IPR032862">
    <property type="entry name" value="ALKBH6"/>
</dbReference>
<comment type="similarity">
    <text evidence="2">Belongs to the alkB family.</text>
</comment>
<comment type="subcellular location">
    <subcellularLocation>
        <location evidence="1">Nucleus</location>
    </subcellularLocation>
</comment>
<feature type="domain" description="Fe2OG dioxygenase" evidence="9">
    <location>
        <begin position="222"/>
        <end position="400"/>
    </location>
</feature>
<dbReference type="AlphaFoldDB" id="A0A4Y9Y1Z0"/>
<keyword evidence="3 8" id="KW-0479">Metal-binding</keyword>
<dbReference type="PANTHER" id="PTHR46030">
    <property type="entry name" value="ALPHA-KETOGLUTARATE-DEPENDENT DIOXYGENASE ALKB HOMOLOG 6"/>
    <property type="match status" value="1"/>
</dbReference>
<keyword evidence="6 8" id="KW-0408">Iron</keyword>
<evidence type="ECO:0000256" key="3">
    <source>
        <dbReference type="ARBA" id="ARBA00022723"/>
    </source>
</evidence>
<dbReference type="OrthoDB" id="412814at2759"/>
<evidence type="ECO:0000259" key="9">
    <source>
        <dbReference type="PROSITE" id="PS51471"/>
    </source>
</evidence>
<dbReference type="EMBL" id="SEOQ01000902">
    <property type="protein sequence ID" value="TFY55587.1"/>
    <property type="molecule type" value="Genomic_DNA"/>
</dbReference>
<dbReference type="GO" id="GO:0046872">
    <property type="term" value="F:metal ion binding"/>
    <property type="evidence" value="ECO:0007669"/>
    <property type="project" value="UniProtKB-KW"/>
</dbReference>
<keyword evidence="4" id="KW-0223">Dioxygenase</keyword>
<protein>
    <recommendedName>
        <fullName evidence="9">Fe2OG dioxygenase domain-containing protein</fullName>
    </recommendedName>
</protein>
<evidence type="ECO:0000256" key="1">
    <source>
        <dbReference type="ARBA" id="ARBA00004123"/>
    </source>
</evidence>
<evidence type="ECO:0000256" key="2">
    <source>
        <dbReference type="ARBA" id="ARBA00007879"/>
    </source>
</evidence>
<evidence type="ECO:0000256" key="7">
    <source>
        <dbReference type="ARBA" id="ARBA00023242"/>
    </source>
</evidence>
<dbReference type="InterPro" id="IPR005123">
    <property type="entry name" value="Oxoglu/Fe-dep_dioxygenase_dom"/>
</dbReference>
<evidence type="ECO:0000313" key="11">
    <source>
        <dbReference type="Proteomes" id="UP000298327"/>
    </source>
</evidence>
<sequence>MDTSPPPEAHRIPGPAAAYYIPNFVSIDEEAYLLRKIQETPHTKWRQLANRRLQTWGKLARSFKFYVREAFRRHHGGYGNDRVGVTLRPEPFGSSLSALRFLPNSKTQVALEIPRLLRDASGTGQPEPTYSATPGKFASPSVPQLIYPIHIGLVRGHGSVQALVAPVHIRHFCHEHFFTCGHLLYAKQVQLSLFIVEWTWCRPDLLTRLESTGAFVDSPHKRPNHIILNEYLPGQGIMPHEDGPSYHPVVATLSLGSHAVFHYYQYKPDAHALEDIDATEQSPSPTAAATGGAGRAINPTPVLSVLLEPRSLVITTSALYTGGLHGIDGVQTDIFAAPSLSSWGEEGDKTPESNGWVGVLIANAHMLAGEREREVVLRGGTLKRGARYSLTCRDVGRVSGLGPRSVLGWSR</sequence>
<evidence type="ECO:0000256" key="5">
    <source>
        <dbReference type="ARBA" id="ARBA00023002"/>
    </source>
</evidence>
<dbReference type="GO" id="GO:0005634">
    <property type="term" value="C:nucleus"/>
    <property type="evidence" value="ECO:0007669"/>
    <property type="project" value="UniProtKB-SubCell"/>
</dbReference>
<dbReference type="PANTHER" id="PTHR46030:SF1">
    <property type="entry name" value="ALPHA-KETOGLUTARATE-DEPENDENT DIOXYGENASE ALKB HOMOLOG 6"/>
    <property type="match status" value="1"/>
</dbReference>
<comment type="similarity">
    <text evidence="8">Belongs to the iron/ascorbate-dependent oxidoreductase family.</text>
</comment>
<keyword evidence="7" id="KW-0539">Nucleus</keyword>
<dbReference type="STRING" id="205917.A0A4Y9Y1Z0"/>
<name>A0A4Y9Y1Z0_9AGAM</name>
<evidence type="ECO:0000256" key="4">
    <source>
        <dbReference type="ARBA" id="ARBA00022964"/>
    </source>
</evidence>
<dbReference type="SUPFAM" id="SSF51197">
    <property type="entry name" value="Clavaminate synthase-like"/>
    <property type="match status" value="1"/>
</dbReference>
<dbReference type="Gene3D" id="2.60.120.590">
    <property type="entry name" value="Alpha-ketoglutarate-dependent dioxygenase AlkB-like"/>
    <property type="match status" value="1"/>
</dbReference>
<evidence type="ECO:0000256" key="6">
    <source>
        <dbReference type="ARBA" id="ARBA00023004"/>
    </source>
</evidence>
<dbReference type="GO" id="GO:0051213">
    <property type="term" value="F:dioxygenase activity"/>
    <property type="evidence" value="ECO:0007669"/>
    <property type="project" value="UniProtKB-KW"/>
</dbReference>
<accession>A0A4Y9Y1Z0</accession>
<dbReference type="InterPro" id="IPR037151">
    <property type="entry name" value="AlkB-like_sf"/>
</dbReference>
<organism evidence="10 11">
    <name type="scientific">Dentipellis fragilis</name>
    <dbReference type="NCBI Taxonomy" id="205917"/>
    <lineage>
        <taxon>Eukaryota</taxon>
        <taxon>Fungi</taxon>
        <taxon>Dikarya</taxon>
        <taxon>Basidiomycota</taxon>
        <taxon>Agaricomycotina</taxon>
        <taxon>Agaricomycetes</taxon>
        <taxon>Russulales</taxon>
        <taxon>Hericiaceae</taxon>
        <taxon>Dentipellis</taxon>
    </lineage>
</organism>
<comment type="caution">
    <text evidence="10">The sequence shown here is derived from an EMBL/GenBank/DDBJ whole genome shotgun (WGS) entry which is preliminary data.</text>
</comment>
<proteinExistence type="inferred from homology"/>
<evidence type="ECO:0000313" key="10">
    <source>
        <dbReference type="EMBL" id="TFY55587.1"/>
    </source>
</evidence>
<keyword evidence="5 8" id="KW-0560">Oxidoreductase</keyword>
<evidence type="ECO:0000256" key="8">
    <source>
        <dbReference type="RuleBase" id="RU003682"/>
    </source>
</evidence>
<reference evidence="10 11" key="1">
    <citation type="submission" date="2019-02" db="EMBL/GenBank/DDBJ databases">
        <title>Genome sequencing of the rare red list fungi Dentipellis fragilis.</title>
        <authorList>
            <person name="Buettner E."/>
            <person name="Kellner H."/>
        </authorList>
    </citation>
    <scope>NUCLEOTIDE SEQUENCE [LARGE SCALE GENOMIC DNA]</scope>
    <source>
        <strain evidence="10 11">DSM 105465</strain>
    </source>
</reference>
<gene>
    <name evidence="10" type="ORF">EVG20_g9267</name>
</gene>
<dbReference type="PROSITE" id="PS51471">
    <property type="entry name" value="FE2OG_OXY"/>
    <property type="match status" value="1"/>
</dbReference>
<keyword evidence="11" id="KW-1185">Reference proteome</keyword>